<keyword evidence="1" id="KW-0238">DNA-binding</keyword>
<name>A0A8H3TN97_9TREE</name>
<accession>A0A8H3TN97</accession>
<dbReference type="AlphaFoldDB" id="A0A8H3TN97"/>
<feature type="compositionally biased region" description="Acidic residues" evidence="2">
    <location>
        <begin position="348"/>
        <end position="357"/>
    </location>
</feature>
<dbReference type="Proteomes" id="UP000620104">
    <property type="component" value="Unassembled WGS sequence"/>
</dbReference>
<dbReference type="EMBL" id="BLZA01000007">
    <property type="protein sequence ID" value="GHJ84163.1"/>
    <property type="molecule type" value="Genomic_DNA"/>
</dbReference>
<sequence>MTSDNVVDPGTPTTPAPADDGATANKDGEATSTKWKHYPLRDKLRVVDFLRKMRERDHGHPEAATIAYFEKQEPPIFLTRKTVHKWEESRDKLAKALEDEENGEVPRKRPRKSKNPAVEAQLVNFCTWAEEQGIPVTGPLLKQKLKIYQERLGGVELVGSNGWLQAFYGYYGIKLAGCKEVKAAQRAIEDADFSDDPDGKKRRLRKRRAAAKRRRAAAKLAKQGGAAPGIPEQTEEDEEEEDDNDDDGDESGDGHEQSNHVAPTARAPPQTAVPRSGPRRAARKTGAAGSKAGSKTAIRGKPVKSAAASGQPRTTTTMQIEHLTQQQQHHPSDPMMHWDNGNYQADYGDVDESGDDEYYPPAGFETGVAGATTTTATATAANAAALDPSGWSILDSEKIGTVRTAATTLLGLALERSDVGLDNVQANMISVLEWCKKQDEVLSVTNNAVHAAPRAAAVPTYAQPIQAPTSSAVSTSQHSSRLGTQFVANNSHTSHPSTASRQAYTGAHNTYANQYAPSSSSYSTLASAAAAAAPTTYQLPHNTTSYANPQGYQQNGQAQHTSYQHHHAYGTQQQQYGAQGYTSSHPYSSRLGI</sequence>
<comment type="caution">
    <text evidence="4">The sequence shown here is derived from an EMBL/GenBank/DDBJ whole genome shotgun (WGS) entry which is preliminary data.</text>
</comment>
<gene>
    <name evidence="4" type="ORF">NliqN6_0565</name>
</gene>
<feature type="compositionally biased region" description="Low complexity" evidence="2">
    <location>
        <begin position="284"/>
        <end position="297"/>
    </location>
</feature>
<reference evidence="4" key="1">
    <citation type="submission" date="2020-07" db="EMBL/GenBank/DDBJ databases">
        <title>Draft Genome Sequence of a Deep-Sea Yeast, Naganishia (Cryptococcus) liquefaciens strain N6.</title>
        <authorList>
            <person name="Han Y.W."/>
            <person name="Kajitani R."/>
            <person name="Morimoto H."/>
            <person name="Parhat M."/>
            <person name="Tsubouchi H."/>
            <person name="Bakenova O."/>
            <person name="Ogata M."/>
            <person name="Argunhan B."/>
            <person name="Aoki R."/>
            <person name="Kajiwara S."/>
            <person name="Itoh T."/>
            <person name="Iwasaki H."/>
        </authorList>
    </citation>
    <scope>NUCLEOTIDE SEQUENCE</scope>
    <source>
        <strain evidence="4">N6</strain>
    </source>
</reference>
<proteinExistence type="predicted"/>
<dbReference type="InterPro" id="IPR006600">
    <property type="entry name" value="HTH_CenpB_DNA-bd_dom"/>
</dbReference>
<feature type="compositionally biased region" description="Polar residues" evidence="2">
    <location>
        <begin position="541"/>
        <end position="562"/>
    </location>
</feature>
<dbReference type="OrthoDB" id="162969at2759"/>
<dbReference type="Pfam" id="PF03221">
    <property type="entry name" value="HTH_Tnp_Tc5"/>
    <property type="match status" value="1"/>
</dbReference>
<evidence type="ECO:0000256" key="2">
    <source>
        <dbReference type="SAM" id="MobiDB-lite"/>
    </source>
</evidence>
<evidence type="ECO:0000313" key="5">
    <source>
        <dbReference type="Proteomes" id="UP000620104"/>
    </source>
</evidence>
<evidence type="ECO:0000259" key="3">
    <source>
        <dbReference type="PROSITE" id="PS51253"/>
    </source>
</evidence>
<evidence type="ECO:0000256" key="1">
    <source>
        <dbReference type="ARBA" id="ARBA00023125"/>
    </source>
</evidence>
<feature type="compositionally biased region" description="Low complexity" evidence="2">
    <location>
        <begin position="569"/>
        <end position="582"/>
    </location>
</feature>
<organism evidence="4 5">
    <name type="scientific">Naganishia liquefaciens</name>
    <dbReference type="NCBI Taxonomy" id="104408"/>
    <lineage>
        <taxon>Eukaryota</taxon>
        <taxon>Fungi</taxon>
        <taxon>Dikarya</taxon>
        <taxon>Basidiomycota</taxon>
        <taxon>Agaricomycotina</taxon>
        <taxon>Tremellomycetes</taxon>
        <taxon>Filobasidiales</taxon>
        <taxon>Filobasidiaceae</taxon>
        <taxon>Naganishia</taxon>
    </lineage>
</organism>
<dbReference type="Gene3D" id="1.10.10.60">
    <property type="entry name" value="Homeodomain-like"/>
    <property type="match status" value="1"/>
</dbReference>
<feature type="compositionally biased region" description="Basic residues" evidence="2">
    <location>
        <begin position="200"/>
        <end position="217"/>
    </location>
</feature>
<feature type="region of interest" description="Disordered" evidence="2">
    <location>
        <begin position="540"/>
        <end position="593"/>
    </location>
</feature>
<dbReference type="InterPro" id="IPR009057">
    <property type="entry name" value="Homeodomain-like_sf"/>
</dbReference>
<feature type="compositionally biased region" description="Polar residues" evidence="2">
    <location>
        <begin position="311"/>
        <end position="329"/>
    </location>
</feature>
<keyword evidence="5" id="KW-1185">Reference proteome</keyword>
<feature type="compositionally biased region" description="Acidic residues" evidence="2">
    <location>
        <begin position="233"/>
        <end position="251"/>
    </location>
</feature>
<evidence type="ECO:0000313" key="4">
    <source>
        <dbReference type="EMBL" id="GHJ84163.1"/>
    </source>
</evidence>
<feature type="region of interest" description="Disordered" evidence="2">
    <location>
        <begin position="94"/>
        <end position="114"/>
    </location>
</feature>
<dbReference type="PROSITE" id="PS51253">
    <property type="entry name" value="HTH_CENPB"/>
    <property type="match status" value="1"/>
</dbReference>
<dbReference type="GO" id="GO:0003677">
    <property type="term" value="F:DNA binding"/>
    <property type="evidence" value="ECO:0007669"/>
    <property type="project" value="UniProtKB-KW"/>
</dbReference>
<feature type="region of interest" description="Disordered" evidence="2">
    <location>
        <begin position="1"/>
        <end position="34"/>
    </location>
</feature>
<feature type="compositionally biased region" description="Low complexity" evidence="2">
    <location>
        <begin position="8"/>
        <end position="24"/>
    </location>
</feature>
<feature type="region of interest" description="Disordered" evidence="2">
    <location>
        <begin position="192"/>
        <end position="357"/>
    </location>
</feature>
<feature type="domain" description="HTH CENPB-type" evidence="3">
    <location>
        <begin position="106"/>
        <end position="177"/>
    </location>
</feature>
<dbReference type="SUPFAM" id="SSF46689">
    <property type="entry name" value="Homeodomain-like"/>
    <property type="match status" value="1"/>
</dbReference>
<protein>
    <recommendedName>
        <fullName evidence="3">HTH CENPB-type domain-containing protein</fullName>
    </recommendedName>
</protein>